<evidence type="ECO:0000313" key="5">
    <source>
        <dbReference type="EMBL" id="KAH7575004.1"/>
    </source>
</evidence>
<dbReference type="InterPro" id="IPR001890">
    <property type="entry name" value="RNA-binding_CRM"/>
</dbReference>
<dbReference type="EMBL" id="JAFEMO010000002">
    <property type="protein sequence ID" value="KAH7575004.1"/>
    <property type="molecule type" value="Genomic_DNA"/>
</dbReference>
<dbReference type="PANTHER" id="PTHR47714">
    <property type="entry name" value="CRS1/YHBY DOMAIN CONTAINING PROTEIN, EXPRESSED"/>
    <property type="match status" value="1"/>
</dbReference>
<evidence type="ECO:0000256" key="3">
    <source>
        <dbReference type="SAM" id="Phobius"/>
    </source>
</evidence>
<evidence type="ECO:0000256" key="1">
    <source>
        <dbReference type="ARBA" id="ARBA00022884"/>
    </source>
</evidence>
<evidence type="ECO:0000259" key="4">
    <source>
        <dbReference type="PROSITE" id="PS51295"/>
    </source>
</evidence>
<proteinExistence type="predicted"/>
<sequence>MATTTMSFILRPLCVSTTSTILSKYPLHKSTFLSSSIRTPPLLFSRSLFCSLTSHSPTKDFTPTFSLAQDQEKLDIVEASGIQESDVVESSEGEDDEAENVARKENIGSGGGGGAEVVELPKLTVKEKKELASYAHSLGKKLKCQSVGKSGVTQSLVSAFIENLESNELLKVFFFFFVYLPYFLLFYCDEYFIGKSRQDLIKIHGTCPVELEDAVKQLEKATGSVVVGQIGRTIIVYRPSLTKLKAEEKKRQVRRVYVRKESKMKPLLLVMNKAEKPPFLNFF</sequence>
<dbReference type="Pfam" id="PF01985">
    <property type="entry name" value="CRS1_YhbY"/>
    <property type="match status" value="1"/>
</dbReference>
<comment type="caution">
    <text evidence="5">The sequence shown here is derived from an EMBL/GenBank/DDBJ whole genome shotgun (WGS) entry which is preliminary data.</text>
</comment>
<evidence type="ECO:0000313" key="6">
    <source>
        <dbReference type="Proteomes" id="UP000827721"/>
    </source>
</evidence>
<keyword evidence="3" id="KW-1133">Transmembrane helix</keyword>
<dbReference type="PROSITE" id="PS51295">
    <property type="entry name" value="CRM"/>
    <property type="match status" value="1"/>
</dbReference>
<feature type="domain" description="CRM" evidence="4">
    <location>
        <begin position="121"/>
        <end position="249"/>
    </location>
</feature>
<reference evidence="5 6" key="1">
    <citation type="submission" date="2021-02" db="EMBL/GenBank/DDBJ databases">
        <title>Plant Genome Project.</title>
        <authorList>
            <person name="Zhang R.-G."/>
        </authorList>
    </citation>
    <scope>NUCLEOTIDE SEQUENCE [LARGE SCALE GENOMIC DNA]</scope>
    <source>
        <tissue evidence="5">Leaves</tissue>
    </source>
</reference>
<keyword evidence="1 2" id="KW-0694">RNA-binding</keyword>
<dbReference type="Proteomes" id="UP000827721">
    <property type="component" value="Unassembled WGS sequence"/>
</dbReference>
<dbReference type="PANTHER" id="PTHR47714:SF1">
    <property type="entry name" value="RNA-BINDING CRS1 _ YHBY (CRM) DOMAIN PROTEIN"/>
    <property type="match status" value="1"/>
</dbReference>
<dbReference type="SMART" id="SM01103">
    <property type="entry name" value="CRS1_YhbY"/>
    <property type="match status" value="1"/>
</dbReference>
<evidence type="ECO:0000256" key="2">
    <source>
        <dbReference type="PROSITE-ProRule" id="PRU00626"/>
    </source>
</evidence>
<keyword evidence="3" id="KW-0812">Transmembrane</keyword>
<feature type="transmembrane region" description="Helical" evidence="3">
    <location>
        <begin position="169"/>
        <end position="188"/>
    </location>
</feature>
<dbReference type="InterPro" id="IPR035920">
    <property type="entry name" value="YhbY-like_sf"/>
</dbReference>
<keyword evidence="6" id="KW-1185">Reference proteome</keyword>
<dbReference type="SUPFAM" id="SSF75471">
    <property type="entry name" value="YhbY-like"/>
    <property type="match status" value="2"/>
</dbReference>
<gene>
    <name evidence="5" type="ORF">JRO89_XS02G0034300</name>
</gene>
<name>A0ABQ8IEZ8_9ROSI</name>
<accession>A0ABQ8IEZ8</accession>
<dbReference type="Gene3D" id="3.30.110.60">
    <property type="entry name" value="YhbY-like"/>
    <property type="match status" value="1"/>
</dbReference>
<protein>
    <recommendedName>
        <fullName evidence="4">CRM domain-containing protein</fullName>
    </recommendedName>
</protein>
<keyword evidence="3" id="KW-0472">Membrane</keyword>
<organism evidence="5 6">
    <name type="scientific">Xanthoceras sorbifolium</name>
    <dbReference type="NCBI Taxonomy" id="99658"/>
    <lineage>
        <taxon>Eukaryota</taxon>
        <taxon>Viridiplantae</taxon>
        <taxon>Streptophyta</taxon>
        <taxon>Embryophyta</taxon>
        <taxon>Tracheophyta</taxon>
        <taxon>Spermatophyta</taxon>
        <taxon>Magnoliopsida</taxon>
        <taxon>eudicotyledons</taxon>
        <taxon>Gunneridae</taxon>
        <taxon>Pentapetalae</taxon>
        <taxon>rosids</taxon>
        <taxon>malvids</taxon>
        <taxon>Sapindales</taxon>
        <taxon>Sapindaceae</taxon>
        <taxon>Xanthoceroideae</taxon>
        <taxon>Xanthoceras</taxon>
    </lineage>
</organism>